<evidence type="ECO:0000313" key="4">
    <source>
        <dbReference type="EMBL" id="SPD13245.1"/>
    </source>
</evidence>
<keyword evidence="2" id="KW-0812">Transmembrane</keyword>
<feature type="region of interest" description="Disordered" evidence="1">
    <location>
        <begin position="638"/>
        <end position="657"/>
    </location>
</feature>
<accession>A0A2N9HMR3</accession>
<organism evidence="4">
    <name type="scientific">Fagus sylvatica</name>
    <name type="common">Beechnut</name>
    <dbReference type="NCBI Taxonomy" id="28930"/>
    <lineage>
        <taxon>Eukaryota</taxon>
        <taxon>Viridiplantae</taxon>
        <taxon>Streptophyta</taxon>
        <taxon>Embryophyta</taxon>
        <taxon>Tracheophyta</taxon>
        <taxon>Spermatophyta</taxon>
        <taxon>Magnoliopsida</taxon>
        <taxon>eudicotyledons</taxon>
        <taxon>Gunneridae</taxon>
        <taxon>Pentapetalae</taxon>
        <taxon>rosids</taxon>
        <taxon>fabids</taxon>
        <taxon>Fagales</taxon>
        <taxon>Fagaceae</taxon>
        <taxon>Fagus</taxon>
    </lineage>
</organism>
<reference evidence="4" key="1">
    <citation type="submission" date="2018-02" db="EMBL/GenBank/DDBJ databases">
        <authorList>
            <person name="Cohen D.B."/>
            <person name="Kent A.D."/>
        </authorList>
    </citation>
    <scope>NUCLEOTIDE SEQUENCE</scope>
</reference>
<name>A0A2N9HMR3_FAGSY</name>
<feature type="compositionally biased region" description="Polar residues" evidence="1">
    <location>
        <begin position="611"/>
        <end position="631"/>
    </location>
</feature>
<feature type="region of interest" description="Disordered" evidence="1">
    <location>
        <begin position="593"/>
        <end position="631"/>
    </location>
</feature>
<feature type="transmembrane region" description="Helical" evidence="2">
    <location>
        <begin position="477"/>
        <end position="500"/>
    </location>
</feature>
<protein>
    <recommendedName>
        <fullName evidence="3">Reverse transcriptase Ty1/copia-type domain-containing protein</fullName>
    </recommendedName>
</protein>
<keyword evidence="2" id="KW-1133">Transmembrane helix</keyword>
<keyword evidence="2" id="KW-0472">Membrane</keyword>
<evidence type="ECO:0000256" key="2">
    <source>
        <dbReference type="SAM" id="Phobius"/>
    </source>
</evidence>
<dbReference type="AlphaFoldDB" id="A0A2N9HMR3"/>
<dbReference type="InterPro" id="IPR013103">
    <property type="entry name" value="RVT_2"/>
</dbReference>
<dbReference type="PANTHER" id="PTHR11439">
    <property type="entry name" value="GAG-POL-RELATED RETROTRANSPOSON"/>
    <property type="match status" value="1"/>
</dbReference>
<sequence length="657" mass="72793">MTLIFTGPSVALYPDPVRNSTPPPSSLDVPPLASLPAVGLSTPDIASKSPTDLDIRRSHRSTVGCKWVYKIKTRVDGSIKRYKTRLVAKCFTQEYGIDYEETFALVACLTYVQSLLVVATVHHWPIFQMDVKNDFFNGNLLEEVYMQPPLTTFILLINFIAFIVLSMSHPLPMIIISLRTSMLPTFISKAGLTNSKTISNPLELNVKLNATDGEPLPDTTMYRQLVDSLIYLTVTRPDLAYVVHLLRAFPLNQTKATKAKVLVLIASLVLLAASPGGLGGDFDLTRPNLAVLSLSASLFPQAHRSISLSLSTTSDQGCTRSAPCRLWWWHEHGSRWWICHGVGGFGKHQYRITPYHTRTTAWSFKSKFLQMRRNCCHISLAFVLKLLNFLQAFVGVSIIVYSAWMLNQWNNEIPIPPSPPLPPSAPSPASSSSSLSLFFDSSDPARNFNLEADMVSGFDAGLGFEVDLTSFQLPAPWFIYSFMGVGILLCCITVIGCIAAEVIHGCCLCFYTVFITVLILLEVALVAFIAIDRHWEKDLPLDPTGELESLRSFIEENIDICKWVGIAVVVIQALSLLLSVVLRAMVSTRRTNFDSEDDCEGRGRTWEPLLNPQSSQPSASTKGDGRGSQSDIWSSRIREKYGLSTNQNASVSTNSRQ</sequence>
<proteinExistence type="predicted"/>
<feature type="transmembrane region" description="Helical" evidence="2">
    <location>
        <begin position="375"/>
        <end position="404"/>
    </location>
</feature>
<feature type="compositionally biased region" description="Polar residues" evidence="1">
    <location>
        <begin position="643"/>
        <end position="657"/>
    </location>
</feature>
<feature type="transmembrane region" description="Helical" evidence="2">
    <location>
        <begin position="507"/>
        <end position="531"/>
    </location>
</feature>
<feature type="transmembrane region" description="Helical" evidence="2">
    <location>
        <begin position="563"/>
        <end position="582"/>
    </location>
</feature>
<dbReference type="Pfam" id="PF07727">
    <property type="entry name" value="RVT_2"/>
    <property type="match status" value="1"/>
</dbReference>
<dbReference type="EMBL" id="OIVN01003735">
    <property type="protein sequence ID" value="SPD13245.1"/>
    <property type="molecule type" value="Genomic_DNA"/>
</dbReference>
<evidence type="ECO:0000259" key="3">
    <source>
        <dbReference type="Pfam" id="PF07727"/>
    </source>
</evidence>
<feature type="transmembrane region" description="Helical" evidence="2">
    <location>
        <begin position="144"/>
        <end position="165"/>
    </location>
</feature>
<gene>
    <name evidence="4" type="ORF">FSB_LOCUS41127</name>
</gene>
<dbReference type="PANTHER" id="PTHR11439:SF461">
    <property type="entry name" value="OS10G0432200 PROTEIN"/>
    <property type="match status" value="1"/>
</dbReference>
<feature type="transmembrane region" description="Helical" evidence="2">
    <location>
        <begin position="103"/>
        <end position="124"/>
    </location>
</feature>
<evidence type="ECO:0000256" key="1">
    <source>
        <dbReference type="SAM" id="MobiDB-lite"/>
    </source>
</evidence>
<feature type="domain" description="Reverse transcriptase Ty1/copia-type" evidence="3">
    <location>
        <begin position="59"/>
        <end position="150"/>
    </location>
</feature>